<comment type="similarity">
    <text evidence="1">Belongs to the ATP-dependent AMP-binding enzyme family.</text>
</comment>
<protein>
    <submittedName>
        <fullName evidence="5">Fatty-acyl-CoA synthase</fullName>
    </submittedName>
</protein>
<dbReference type="PANTHER" id="PTHR43201">
    <property type="entry name" value="ACYL-COA SYNTHETASE"/>
    <property type="match status" value="1"/>
</dbReference>
<dbReference type="Pfam" id="PF00501">
    <property type="entry name" value="AMP-binding"/>
    <property type="match status" value="1"/>
</dbReference>
<keyword evidence="6" id="KW-1185">Reference proteome</keyword>
<dbReference type="Pfam" id="PF13193">
    <property type="entry name" value="AMP-binding_C"/>
    <property type="match status" value="1"/>
</dbReference>
<feature type="domain" description="AMP-dependent synthetase/ligase" evidence="3">
    <location>
        <begin position="14"/>
        <end position="386"/>
    </location>
</feature>
<reference evidence="5 6" key="1">
    <citation type="submission" date="2018-05" db="EMBL/GenBank/DDBJ databases">
        <title>Genomic Encyclopedia of Type Strains, Phase IV (KMG-V): Genome sequencing to study the core and pangenomes of soil and plant-associated prokaryotes.</title>
        <authorList>
            <person name="Whitman W."/>
        </authorList>
    </citation>
    <scope>NUCLEOTIDE SEQUENCE [LARGE SCALE GENOMIC DNA]</scope>
    <source>
        <strain evidence="5 6">SCZa-39</strain>
    </source>
</reference>
<dbReference type="InterPro" id="IPR025110">
    <property type="entry name" value="AMP-bd_C"/>
</dbReference>
<dbReference type="Gene3D" id="3.30.300.30">
    <property type="match status" value="1"/>
</dbReference>
<dbReference type="EMBL" id="QEOB01000039">
    <property type="protein sequence ID" value="PVX62713.1"/>
    <property type="molecule type" value="Genomic_DNA"/>
</dbReference>
<dbReference type="InterPro" id="IPR045851">
    <property type="entry name" value="AMP-bd_C_sf"/>
</dbReference>
<evidence type="ECO:0000313" key="5">
    <source>
        <dbReference type="EMBL" id="PVX62713.1"/>
    </source>
</evidence>
<gene>
    <name evidence="5" type="ORF">C7402_13920</name>
</gene>
<dbReference type="InterPro" id="IPR000873">
    <property type="entry name" value="AMP-dep_synth/lig_dom"/>
</dbReference>
<evidence type="ECO:0000259" key="4">
    <source>
        <dbReference type="Pfam" id="PF13193"/>
    </source>
</evidence>
<dbReference type="InterPro" id="IPR020845">
    <property type="entry name" value="AMP-binding_CS"/>
</dbReference>
<sequence length="527" mass="57758">MNKPESRTLAALVEELAVRFPERPAVSFEGRTVTFAQFRDLAIEFAKALQAEGVMPGDKVGILMGNRIEWLVVNFAIQYLGATMVALNTWYTARELAYVLDHADISVLVTVDRYLNADYVEMLDGLAPLSETFPRLKRVVMLGDRTAAQAIGYEAFVARGAAVADTVIHTRLSAVQPSDIAYLLYTSGSTSHPKGVLLQHDSLIENTWNIGARLHLDSDDALFLPVSLFWGMGCENLLLTSWTHGVHIVMQQQFDATEALHLISRYRCTALGATPNIVHAIFEHPQRGEYDLSGLRKGVASGSPEVSRKLIATAMPLLCHCYGLTECYGFATVNDASDPVARRAETEGRVLPGTQVRIVCPETGRTLPAGEAGEVCLRGHVMRGYFKNPEATAASFDADGFFHTGDLGVLDAEGFLHFKGRIKEMLKTGGINVAPIEVEEVLRTHPAIEEAFVTGLPDPVRDEVVAAVIVLARGATLDKAAVLEYCRASLAAYKVPREVVFVPMHEIPQTSTRKVHRMRLVELFSKA</sequence>
<keyword evidence="2" id="KW-0436">Ligase</keyword>
<evidence type="ECO:0000313" key="6">
    <source>
        <dbReference type="Proteomes" id="UP000245712"/>
    </source>
</evidence>
<evidence type="ECO:0000256" key="2">
    <source>
        <dbReference type="ARBA" id="ARBA00022598"/>
    </source>
</evidence>
<dbReference type="PROSITE" id="PS00455">
    <property type="entry name" value="AMP_BINDING"/>
    <property type="match status" value="1"/>
</dbReference>
<dbReference type="SUPFAM" id="SSF56801">
    <property type="entry name" value="Acetyl-CoA synthetase-like"/>
    <property type="match status" value="1"/>
</dbReference>
<dbReference type="InterPro" id="IPR042099">
    <property type="entry name" value="ANL_N_sf"/>
</dbReference>
<evidence type="ECO:0000256" key="1">
    <source>
        <dbReference type="ARBA" id="ARBA00006432"/>
    </source>
</evidence>
<comment type="caution">
    <text evidence="5">The sequence shown here is derived from an EMBL/GenBank/DDBJ whole genome shotgun (WGS) entry which is preliminary data.</text>
</comment>
<evidence type="ECO:0000259" key="3">
    <source>
        <dbReference type="Pfam" id="PF00501"/>
    </source>
</evidence>
<dbReference type="RefSeq" id="WP_116614854.1">
    <property type="nucleotide sequence ID" value="NZ_CAJZAT010000232.1"/>
</dbReference>
<feature type="domain" description="AMP-binding enzyme C-terminal" evidence="4">
    <location>
        <begin position="437"/>
        <end position="514"/>
    </location>
</feature>
<dbReference type="Proteomes" id="UP000245712">
    <property type="component" value="Unassembled WGS sequence"/>
</dbReference>
<dbReference type="Gene3D" id="3.40.50.12780">
    <property type="entry name" value="N-terminal domain of ligase-like"/>
    <property type="match status" value="1"/>
</dbReference>
<name>A0ABX5K9A6_9BURK</name>
<accession>A0ABX5K9A6</accession>
<dbReference type="PANTHER" id="PTHR43201:SF5">
    <property type="entry name" value="MEDIUM-CHAIN ACYL-COA LIGASE ACSF2, MITOCHONDRIAL"/>
    <property type="match status" value="1"/>
</dbReference>
<proteinExistence type="inferred from homology"/>
<organism evidence="5 6">
    <name type="scientific">Paraburkholderia unamae</name>
    <dbReference type="NCBI Taxonomy" id="219649"/>
    <lineage>
        <taxon>Bacteria</taxon>
        <taxon>Pseudomonadati</taxon>
        <taxon>Pseudomonadota</taxon>
        <taxon>Betaproteobacteria</taxon>
        <taxon>Burkholderiales</taxon>
        <taxon>Burkholderiaceae</taxon>
        <taxon>Paraburkholderia</taxon>
    </lineage>
</organism>